<dbReference type="Proteomes" id="UP001152797">
    <property type="component" value="Unassembled WGS sequence"/>
</dbReference>
<comment type="caution">
    <text evidence="1">The sequence shown here is derived from an EMBL/GenBank/DDBJ whole genome shotgun (WGS) entry which is preliminary data.</text>
</comment>
<accession>A0A9P1DS61</accession>
<dbReference type="EMBL" id="CAMXCT020006528">
    <property type="protein sequence ID" value="CAL1168740.1"/>
    <property type="molecule type" value="Genomic_DNA"/>
</dbReference>
<reference evidence="2" key="2">
    <citation type="submission" date="2024-04" db="EMBL/GenBank/DDBJ databases">
        <authorList>
            <person name="Chen Y."/>
            <person name="Shah S."/>
            <person name="Dougan E. K."/>
            <person name="Thang M."/>
            <person name="Chan C."/>
        </authorList>
    </citation>
    <scope>NUCLEOTIDE SEQUENCE [LARGE SCALE GENOMIC DNA]</scope>
</reference>
<evidence type="ECO:0000313" key="3">
    <source>
        <dbReference type="Proteomes" id="UP001152797"/>
    </source>
</evidence>
<dbReference type="EMBL" id="CAMXCT030006528">
    <property type="protein sequence ID" value="CAL4802677.1"/>
    <property type="molecule type" value="Genomic_DNA"/>
</dbReference>
<organism evidence="1">
    <name type="scientific">Cladocopium goreaui</name>
    <dbReference type="NCBI Taxonomy" id="2562237"/>
    <lineage>
        <taxon>Eukaryota</taxon>
        <taxon>Sar</taxon>
        <taxon>Alveolata</taxon>
        <taxon>Dinophyceae</taxon>
        <taxon>Suessiales</taxon>
        <taxon>Symbiodiniaceae</taxon>
        <taxon>Cladocopium</taxon>
    </lineage>
</organism>
<dbReference type="OrthoDB" id="406491at2759"/>
<gene>
    <name evidence="1" type="ORF">C1SCF055_LOCUS40199</name>
</gene>
<proteinExistence type="predicted"/>
<protein>
    <submittedName>
        <fullName evidence="1">Uncharacterized protein</fullName>
    </submittedName>
</protein>
<reference evidence="1" key="1">
    <citation type="submission" date="2022-10" db="EMBL/GenBank/DDBJ databases">
        <authorList>
            <person name="Chen Y."/>
            <person name="Dougan E. K."/>
            <person name="Chan C."/>
            <person name="Rhodes N."/>
            <person name="Thang M."/>
        </authorList>
    </citation>
    <scope>NUCLEOTIDE SEQUENCE</scope>
</reference>
<name>A0A9P1DS61_9DINO</name>
<keyword evidence="3" id="KW-1185">Reference proteome</keyword>
<dbReference type="AlphaFoldDB" id="A0A9P1DS61"/>
<evidence type="ECO:0000313" key="1">
    <source>
        <dbReference type="EMBL" id="CAI4015365.1"/>
    </source>
</evidence>
<evidence type="ECO:0000313" key="2">
    <source>
        <dbReference type="EMBL" id="CAL1168740.1"/>
    </source>
</evidence>
<sequence>MGRFWRCLGLLSLGGFGSMVLQIYRIHPPPVPKTPQIDQLVLVSGSTEDSLASRGEKEQTEQAELAAKPAAEAADAEQSTSVPRAAVLFIGAARAMVWRAVCENIKSRFLEAITRPVPGQPSWEIDVFFFLALDDPPDGKIDQWRVQRDAQASQLQYCKDLLKPVHTEWMPPTYEMPKHHNCSAGQEPSYAVQTELWHVPGASERMYSQCYRQQAAYDYVLNVYEPQHQVRYAAMIRARPDSIYLQDVPPIPHFNLSRITTASTAPGDHWHIVHRGCSGPKRRHCLRCQGEEYDDFCPKGTLNVTDVAVQAVVAREKPISFAKKMKIEPPHRGGKSKEYGMLVLECDRWKKYLLLASPNEFERDKSACSSLQGTFLAAKPPSEQSGSSSAERQHAVAVLIIGAARALVWPEVCRNIHQNLLQGLASPDAKGQTWRVDVFFFLALEESYQARDKTMIRHNFEEQLLQPCRDLMRPVHVDLMPPSYPMPSVSNCSAGHDPWYVYPFYKEGADPKKVLGANERMYSQCKRIQIAYDYVTEVFEPREGVRYDAFIRARPDGVFLRPVPSMSSFDISKLTISSSAPGDHWHLIHRGCLGPFERRCLCCRGKEFDKKCPKPTKVYDVRVQEVIAREHPAEVIRSLPQSAAVTLPQRSAANEAFGYLWLECDRWEKVLNESQPKILAKDPSLCRRLQQRLVETTNLPT</sequence>
<dbReference type="EMBL" id="CAMXCT010006528">
    <property type="protein sequence ID" value="CAI4015365.1"/>
    <property type="molecule type" value="Genomic_DNA"/>
</dbReference>